<proteinExistence type="predicted"/>
<dbReference type="Proteomes" id="UP000034273">
    <property type="component" value="Unassembled WGS sequence"/>
</dbReference>
<evidence type="ECO:0000313" key="2">
    <source>
        <dbReference type="Proteomes" id="UP000034273"/>
    </source>
</evidence>
<dbReference type="AlphaFoldDB" id="A0A0G1Z9L2"/>
<organism evidence="1 2">
    <name type="scientific">Candidatus Kaiserbacteria bacterium GW2011_GWA2_52_12</name>
    <dbReference type="NCBI Taxonomy" id="1618671"/>
    <lineage>
        <taxon>Bacteria</taxon>
        <taxon>Candidatus Kaiseribacteriota</taxon>
    </lineage>
</organism>
<dbReference type="EMBL" id="LCQW01000008">
    <property type="protein sequence ID" value="KKW24372.1"/>
    <property type="molecule type" value="Genomic_DNA"/>
</dbReference>
<gene>
    <name evidence="1" type="ORF">UY67_C0008G0013</name>
</gene>
<reference evidence="1 2" key="1">
    <citation type="journal article" date="2015" name="Nature">
        <title>rRNA introns, odd ribosomes, and small enigmatic genomes across a large radiation of phyla.</title>
        <authorList>
            <person name="Brown C.T."/>
            <person name="Hug L.A."/>
            <person name="Thomas B.C."/>
            <person name="Sharon I."/>
            <person name="Castelle C.J."/>
            <person name="Singh A."/>
            <person name="Wilkins M.J."/>
            <person name="Williams K.H."/>
            <person name="Banfield J.F."/>
        </authorList>
    </citation>
    <scope>NUCLEOTIDE SEQUENCE [LARGE SCALE GENOMIC DNA]</scope>
</reference>
<evidence type="ECO:0000313" key="1">
    <source>
        <dbReference type="EMBL" id="KKW24372.1"/>
    </source>
</evidence>
<accession>A0A0G1Z9L2</accession>
<protein>
    <submittedName>
        <fullName evidence="1">Uncharacterized protein</fullName>
    </submittedName>
</protein>
<comment type="caution">
    <text evidence="1">The sequence shown here is derived from an EMBL/GenBank/DDBJ whole genome shotgun (WGS) entry which is preliminary data.</text>
</comment>
<name>A0A0G1Z9L2_9BACT</name>
<sequence>MTPCDVAAFIGVIDVRMLALFWDSPAEDVDLLLELIGKLHHIVAIK</sequence>